<name>A0ABR2G0W3_9ROSI</name>
<evidence type="ECO:0000313" key="3">
    <source>
        <dbReference type="Proteomes" id="UP001472677"/>
    </source>
</evidence>
<feature type="region of interest" description="Disordered" evidence="1">
    <location>
        <begin position="53"/>
        <end position="91"/>
    </location>
</feature>
<gene>
    <name evidence="2" type="ORF">V6N12_024551</name>
</gene>
<proteinExistence type="predicted"/>
<evidence type="ECO:0000313" key="2">
    <source>
        <dbReference type="EMBL" id="KAK8590169.1"/>
    </source>
</evidence>
<feature type="compositionally biased region" description="Basic and acidic residues" evidence="1">
    <location>
        <begin position="63"/>
        <end position="75"/>
    </location>
</feature>
<feature type="compositionally biased region" description="Polar residues" evidence="1">
    <location>
        <begin position="53"/>
        <end position="62"/>
    </location>
</feature>
<sequence>MGRSIKPSSPRQQLAETQQIWVNKLGSRLRPKFGPLVCRLTWLSHGSGSHNRWPTQYWNKGGSTRDHNQHNENKDIGGLPTLTLKADVAAE</sequence>
<comment type="caution">
    <text evidence="2">The sequence shown here is derived from an EMBL/GenBank/DDBJ whole genome shotgun (WGS) entry which is preliminary data.</text>
</comment>
<accession>A0ABR2G0W3</accession>
<organism evidence="2 3">
    <name type="scientific">Hibiscus sabdariffa</name>
    <name type="common">roselle</name>
    <dbReference type="NCBI Taxonomy" id="183260"/>
    <lineage>
        <taxon>Eukaryota</taxon>
        <taxon>Viridiplantae</taxon>
        <taxon>Streptophyta</taxon>
        <taxon>Embryophyta</taxon>
        <taxon>Tracheophyta</taxon>
        <taxon>Spermatophyta</taxon>
        <taxon>Magnoliopsida</taxon>
        <taxon>eudicotyledons</taxon>
        <taxon>Gunneridae</taxon>
        <taxon>Pentapetalae</taxon>
        <taxon>rosids</taxon>
        <taxon>malvids</taxon>
        <taxon>Malvales</taxon>
        <taxon>Malvaceae</taxon>
        <taxon>Malvoideae</taxon>
        <taxon>Hibiscus</taxon>
    </lineage>
</organism>
<keyword evidence="3" id="KW-1185">Reference proteome</keyword>
<reference evidence="2 3" key="1">
    <citation type="journal article" date="2024" name="G3 (Bethesda)">
        <title>Genome assembly of Hibiscus sabdariffa L. provides insights into metabolisms of medicinal natural products.</title>
        <authorList>
            <person name="Kim T."/>
        </authorList>
    </citation>
    <scope>NUCLEOTIDE SEQUENCE [LARGE SCALE GENOMIC DNA]</scope>
    <source>
        <strain evidence="2">TK-2024</strain>
        <tissue evidence="2">Old leaves</tissue>
    </source>
</reference>
<dbReference type="Proteomes" id="UP001472677">
    <property type="component" value="Unassembled WGS sequence"/>
</dbReference>
<evidence type="ECO:0000256" key="1">
    <source>
        <dbReference type="SAM" id="MobiDB-lite"/>
    </source>
</evidence>
<protein>
    <submittedName>
        <fullName evidence="2">Uncharacterized protein</fullName>
    </submittedName>
</protein>
<dbReference type="EMBL" id="JBBPBM010000004">
    <property type="protein sequence ID" value="KAK8590169.1"/>
    <property type="molecule type" value="Genomic_DNA"/>
</dbReference>